<reference evidence="1" key="1">
    <citation type="journal article" date="2015" name="Nature">
        <title>Complex archaea that bridge the gap between prokaryotes and eukaryotes.</title>
        <authorList>
            <person name="Spang A."/>
            <person name="Saw J.H."/>
            <person name="Jorgensen S.L."/>
            <person name="Zaremba-Niedzwiedzka K."/>
            <person name="Martijn J."/>
            <person name="Lind A.E."/>
            <person name="van Eijk R."/>
            <person name="Schleper C."/>
            <person name="Guy L."/>
            <person name="Ettema T.J."/>
        </authorList>
    </citation>
    <scope>NUCLEOTIDE SEQUENCE</scope>
</reference>
<sequence>MATVKQIVSAQLSQRQRQINQQAERAELFDPDRLLCNIIRVDGNINVPSRPGFVWCQEYSPLDDTSPFHAFNDKIQAREGLTVWIGKGLGGRREVLDWNNGTIINTPDYAAQKYLPTHHSDHEWPDFKPGPDVVNVYPRSLSMLRTYPGEGGALTVSASPLRYIKGNALVVFPGKNSLDISASQPASGLARFVGIYLDPDDNTLKSIDGATTSDSPAITPDSPAFPESAILSANVRLNGAQTVFSEIDMVDVRQILDASGAIDGARVSKLISPDGLIDPVLSADNSGEVGIGTAAPGDKLEIICENNEGVTLTKANTVLQESTSFDIGHSKFVDQETAGGVAFRMIFQAGGDEFDILNEAGNEFIATFESTETNFFVSNITKATVDADGIEVVSGDGDGITLTKANVALQEATNFVIGHSEFIDQEDAGGAASRMLFKAGNDKFDILNEAGNEFIATFESTEIKFFISNSAKATLDSAGKFGIGTTSPQGILHTYDAISGFINWEFDGLDATVRTIIPNGTGDVLYRLTALFVLRDSAAAVASGTTDVSNGASVNLTVGTNTVRLRVNADGSTDIARTAGTDTIKVALVLRWL</sequence>
<protein>
    <submittedName>
        <fullName evidence="1">Uncharacterized protein</fullName>
    </submittedName>
</protein>
<dbReference type="AlphaFoldDB" id="A0A0F9LV68"/>
<name>A0A0F9LV68_9ZZZZ</name>
<organism evidence="1">
    <name type="scientific">marine sediment metagenome</name>
    <dbReference type="NCBI Taxonomy" id="412755"/>
    <lineage>
        <taxon>unclassified sequences</taxon>
        <taxon>metagenomes</taxon>
        <taxon>ecological metagenomes</taxon>
    </lineage>
</organism>
<dbReference type="EMBL" id="LAZR01006600">
    <property type="protein sequence ID" value="KKM90976.1"/>
    <property type="molecule type" value="Genomic_DNA"/>
</dbReference>
<comment type="caution">
    <text evidence="1">The sequence shown here is derived from an EMBL/GenBank/DDBJ whole genome shotgun (WGS) entry which is preliminary data.</text>
</comment>
<proteinExistence type="predicted"/>
<gene>
    <name evidence="1" type="ORF">LCGC14_1233280</name>
</gene>
<evidence type="ECO:0000313" key="1">
    <source>
        <dbReference type="EMBL" id="KKM90976.1"/>
    </source>
</evidence>
<accession>A0A0F9LV68</accession>